<keyword evidence="8 9" id="KW-0807">Transducer</keyword>
<feature type="transmembrane region" description="Helical" evidence="10">
    <location>
        <begin position="115"/>
        <end position="138"/>
    </location>
</feature>
<feature type="transmembrane region" description="Helical" evidence="10">
    <location>
        <begin position="212"/>
        <end position="234"/>
    </location>
</feature>
<protein>
    <recommendedName>
        <fullName evidence="11">G-protein coupled receptors family 1 profile domain-containing protein</fullName>
    </recommendedName>
</protein>
<sequence length="406" mass="46488">MEPILEHGEARCSGHQNASLEFPVTSSVYLSTEFGELPSVLTQIFIITAFLLLILVAVIGNSVVLWIIYRHKVMHHGFNFFLFNMAFADLLNALFNVGTSWPYNLYYDWWFGNTFAITTFFGIAPTTVSVCSMMCLSYDRCLAVTRPLRKRPLSRRRSLIAISVIWLISTATALPFAWDAHVEQAYIYDCSTGALQMLHLARSNGGRLMDTMLFVIQYAIPLLVLSTTFAKIALTLRESNEPTADNKCSKQSCHNRAKSKAIKMLALMVLAFMICWLPYHIYHTSMMEGSVNTYLLIYWVAMSSCAFNPIIYCFSNERFRIGFRYVFRWIPNVECKRENYEYSQLFPDKMRSMAISLQKGRMSATVPIQNEQRRHFSSQGYSTPDIVKCSVEAEKPKKYANLLTSD</sequence>
<keyword evidence="6 10" id="KW-0472">Membrane</keyword>
<dbReference type="PRINTS" id="PR00237">
    <property type="entry name" value="GPCRRHODOPSN"/>
</dbReference>
<feature type="transmembrane region" description="Helical" evidence="10">
    <location>
        <begin position="81"/>
        <end position="103"/>
    </location>
</feature>
<organism evidence="12 13">
    <name type="scientific">Caenorhabditis angaria</name>
    <dbReference type="NCBI Taxonomy" id="860376"/>
    <lineage>
        <taxon>Eukaryota</taxon>
        <taxon>Metazoa</taxon>
        <taxon>Ecdysozoa</taxon>
        <taxon>Nematoda</taxon>
        <taxon>Chromadorea</taxon>
        <taxon>Rhabditida</taxon>
        <taxon>Rhabditina</taxon>
        <taxon>Rhabditomorpha</taxon>
        <taxon>Rhabditoidea</taxon>
        <taxon>Rhabditidae</taxon>
        <taxon>Peloderinae</taxon>
        <taxon>Caenorhabditis</taxon>
    </lineage>
</organism>
<dbReference type="InterPro" id="IPR001681">
    <property type="entry name" value="Neurokn_rcpt"/>
</dbReference>
<evidence type="ECO:0000256" key="10">
    <source>
        <dbReference type="SAM" id="Phobius"/>
    </source>
</evidence>
<dbReference type="InterPro" id="IPR017452">
    <property type="entry name" value="GPCR_Rhodpsn_7TM"/>
</dbReference>
<reference evidence="12" key="1">
    <citation type="submission" date="2022-11" db="EMBL/GenBank/DDBJ databases">
        <authorList>
            <person name="Kikuchi T."/>
        </authorList>
    </citation>
    <scope>NUCLEOTIDE SEQUENCE</scope>
    <source>
        <strain evidence="12">PS1010</strain>
    </source>
</reference>
<dbReference type="InterPro" id="IPR000276">
    <property type="entry name" value="GPCR_Rhodpsn"/>
</dbReference>
<dbReference type="GO" id="GO:0004995">
    <property type="term" value="F:tachykinin receptor activity"/>
    <property type="evidence" value="ECO:0007669"/>
    <property type="project" value="InterPro"/>
</dbReference>
<feature type="transmembrane region" description="Helical" evidence="10">
    <location>
        <begin position="264"/>
        <end position="282"/>
    </location>
</feature>
<dbReference type="AlphaFoldDB" id="A0A9P1N1D1"/>
<dbReference type="Gene3D" id="1.20.1070.10">
    <property type="entry name" value="Rhodopsin 7-helix transmembrane proteins"/>
    <property type="match status" value="1"/>
</dbReference>
<evidence type="ECO:0000313" key="12">
    <source>
        <dbReference type="EMBL" id="CAI5444295.1"/>
    </source>
</evidence>
<evidence type="ECO:0000256" key="5">
    <source>
        <dbReference type="ARBA" id="ARBA00023040"/>
    </source>
</evidence>
<keyword evidence="2" id="KW-1003">Cell membrane</keyword>
<evidence type="ECO:0000256" key="4">
    <source>
        <dbReference type="ARBA" id="ARBA00022989"/>
    </source>
</evidence>
<proteinExistence type="inferred from homology"/>
<evidence type="ECO:0000256" key="2">
    <source>
        <dbReference type="ARBA" id="ARBA00022475"/>
    </source>
</evidence>
<gene>
    <name evidence="12" type="ORF">CAMP_LOCUS6932</name>
</gene>
<dbReference type="PROSITE" id="PS50262">
    <property type="entry name" value="G_PROTEIN_RECEP_F1_2"/>
    <property type="match status" value="1"/>
</dbReference>
<feature type="domain" description="G-protein coupled receptors family 1 profile" evidence="11">
    <location>
        <begin position="60"/>
        <end position="312"/>
    </location>
</feature>
<comment type="subcellular location">
    <subcellularLocation>
        <location evidence="1">Cell membrane</location>
        <topology evidence="1">Multi-pass membrane protein</topology>
    </subcellularLocation>
</comment>
<keyword evidence="4 10" id="KW-1133">Transmembrane helix</keyword>
<comment type="caution">
    <text evidence="12">The sequence shown here is derived from an EMBL/GenBank/DDBJ whole genome shotgun (WGS) entry which is preliminary data.</text>
</comment>
<dbReference type="OrthoDB" id="5981855at2759"/>
<comment type="similarity">
    <text evidence="9">Belongs to the G-protein coupled receptor 1 family.</text>
</comment>
<keyword evidence="3 9" id="KW-0812">Transmembrane</keyword>
<feature type="transmembrane region" description="Helical" evidence="10">
    <location>
        <begin position="159"/>
        <end position="178"/>
    </location>
</feature>
<evidence type="ECO:0000256" key="8">
    <source>
        <dbReference type="ARBA" id="ARBA00023224"/>
    </source>
</evidence>
<evidence type="ECO:0000256" key="9">
    <source>
        <dbReference type="RuleBase" id="RU000688"/>
    </source>
</evidence>
<evidence type="ECO:0000256" key="1">
    <source>
        <dbReference type="ARBA" id="ARBA00004651"/>
    </source>
</evidence>
<evidence type="ECO:0000259" key="11">
    <source>
        <dbReference type="PROSITE" id="PS50262"/>
    </source>
</evidence>
<keyword evidence="7 9" id="KW-0675">Receptor</keyword>
<feature type="transmembrane region" description="Helical" evidence="10">
    <location>
        <begin position="294"/>
        <end position="314"/>
    </location>
</feature>
<evidence type="ECO:0000313" key="13">
    <source>
        <dbReference type="Proteomes" id="UP001152747"/>
    </source>
</evidence>
<dbReference type="SUPFAM" id="SSF81321">
    <property type="entry name" value="Family A G protein-coupled receptor-like"/>
    <property type="match status" value="1"/>
</dbReference>
<keyword evidence="13" id="KW-1185">Reference proteome</keyword>
<name>A0A9P1N1D1_9PELO</name>
<evidence type="ECO:0000256" key="6">
    <source>
        <dbReference type="ARBA" id="ARBA00023136"/>
    </source>
</evidence>
<dbReference type="PANTHER" id="PTHR46925">
    <property type="entry name" value="G-PROTEIN COUPLED RECEPTOR TKR-1-RELATED"/>
    <property type="match status" value="1"/>
</dbReference>
<feature type="transmembrane region" description="Helical" evidence="10">
    <location>
        <begin position="44"/>
        <end position="69"/>
    </location>
</feature>
<dbReference type="Proteomes" id="UP001152747">
    <property type="component" value="Unassembled WGS sequence"/>
</dbReference>
<evidence type="ECO:0000256" key="3">
    <source>
        <dbReference type="ARBA" id="ARBA00022692"/>
    </source>
</evidence>
<accession>A0A9P1N1D1</accession>
<dbReference type="PROSITE" id="PS00237">
    <property type="entry name" value="G_PROTEIN_RECEP_F1_1"/>
    <property type="match status" value="1"/>
</dbReference>
<keyword evidence="5 9" id="KW-0297">G-protein coupled receptor</keyword>
<dbReference type="SMART" id="SM01381">
    <property type="entry name" value="7TM_GPCR_Srsx"/>
    <property type="match status" value="1"/>
</dbReference>
<dbReference type="GO" id="GO:0005886">
    <property type="term" value="C:plasma membrane"/>
    <property type="evidence" value="ECO:0007669"/>
    <property type="project" value="UniProtKB-SubCell"/>
</dbReference>
<evidence type="ECO:0000256" key="7">
    <source>
        <dbReference type="ARBA" id="ARBA00023170"/>
    </source>
</evidence>
<dbReference type="EMBL" id="CANHGI010000003">
    <property type="protein sequence ID" value="CAI5444295.1"/>
    <property type="molecule type" value="Genomic_DNA"/>
</dbReference>
<dbReference type="PANTHER" id="PTHR46925:SF2">
    <property type="entry name" value="G-PROTEIN COUPLED RECEPTOR TKR-1-RELATED"/>
    <property type="match status" value="1"/>
</dbReference>
<dbReference type="Pfam" id="PF00001">
    <property type="entry name" value="7tm_1"/>
    <property type="match status" value="1"/>
</dbReference>